<feature type="compositionally biased region" description="Polar residues" evidence="12">
    <location>
        <begin position="521"/>
        <end position="532"/>
    </location>
</feature>
<keyword evidence="5" id="KW-0915">Sodium</keyword>
<dbReference type="PRINTS" id="PR01084">
    <property type="entry name" value="NAHEXCHNGR"/>
</dbReference>
<evidence type="ECO:0000256" key="4">
    <source>
        <dbReference type="ARBA" id="ARBA00022989"/>
    </source>
</evidence>
<feature type="transmembrane region" description="Helical" evidence="13">
    <location>
        <begin position="280"/>
        <end position="298"/>
    </location>
</feature>
<feature type="transmembrane region" description="Helical" evidence="13">
    <location>
        <begin position="380"/>
        <end position="398"/>
    </location>
</feature>
<reference evidence="15 16" key="2">
    <citation type="journal article" date="2014" name="BMC Genomics">
        <title>An improved genome of the model marine alga Ostreococcus tauri unfolds by assessing Illumina de novo assemblies.</title>
        <authorList>
            <person name="Blanc-Mathieu R."/>
            <person name="Verhelst B."/>
            <person name="Derelle E."/>
            <person name="Rombauts S."/>
            <person name="Bouget F.Y."/>
            <person name="Carre I."/>
            <person name="Chateau A."/>
            <person name="Eyre-Walker A."/>
            <person name="Grimsley N."/>
            <person name="Moreau H."/>
            <person name="Piegu B."/>
            <person name="Rivals E."/>
            <person name="Schackwitz W."/>
            <person name="Van de Peer Y."/>
            <person name="Piganeau G."/>
        </authorList>
    </citation>
    <scope>NUCLEOTIDE SEQUENCE [LARGE SCALE GENOMIC DNA]</scope>
    <source>
        <strain evidence="16">OTTH 0595 / CCAP 157/2 / RCC745</strain>
    </source>
</reference>
<reference evidence="16" key="1">
    <citation type="journal article" date="2006" name="Proc. Natl. Acad. Sci. U.S.A.">
        <title>Genome analysis of the smallest free-living eukaryote Ostreococcus tauri unveils many unique features.</title>
        <authorList>
            <person name="Derelle E."/>
            <person name="Ferraz C."/>
            <person name="Rombauts S."/>
            <person name="Rouze P."/>
            <person name="Worden A.Z."/>
            <person name="Robbens S."/>
            <person name="Partensky F."/>
            <person name="Degroeve S."/>
            <person name="Echeynie S."/>
            <person name="Cooke R."/>
            <person name="Saeys Y."/>
            <person name="Wuyts J."/>
            <person name="Jabbari K."/>
            <person name="Bowler C."/>
            <person name="Panaud O."/>
            <person name="Piegu B."/>
            <person name="Ball S.G."/>
            <person name="Ral J.-P."/>
            <person name="Bouget F.-Y."/>
            <person name="Piganeau G."/>
            <person name="De Baets B."/>
            <person name="Picard A."/>
            <person name="Delseny M."/>
            <person name="Demaille J."/>
            <person name="Van de Peer Y."/>
            <person name="Moreau H."/>
        </authorList>
    </citation>
    <scope>NUCLEOTIDE SEQUENCE [LARGE SCALE GENOMIC DNA]</scope>
    <source>
        <strain evidence="16">OTTH 0595 / CCAP 157/2 / RCC745</strain>
    </source>
</reference>
<evidence type="ECO:0000256" key="3">
    <source>
        <dbReference type="ARBA" id="ARBA00022692"/>
    </source>
</evidence>
<dbReference type="InterPro" id="IPR018422">
    <property type="entry name" value="Cation/H_exchanger_CPA1"/>
</dbReference>
<keyword evidence="6 11" id="KW-0406">Ion transport</keyword>
<evidence type="ECO:0000256" key="11">
    <source>
        <dbReference type="RuleBase" id="RU003722"/>
    </source>
</evidence>
<dbReference type="GeneID" id="9837334"/>
<feature type="transmembrane region" description="Helical" evidence="13">
    <location>
        <begin position="215"/>
        <end position="240"/>
    </location>
</feature>
<feature type="compositionally biased region" description="Basic and acidic residues" evidence="12">
    <location>
        <begin position="540"/>
        <end position="578"/>
    </location>
</feature>
<dbReference type="OrthoDB" id="196264at2759"/>
<keyword evidence="7 13" id="KW-0472">Membrane</keyword>
<name>A0A090M927_OSTTA</name>
<dbReference type="AlphaFoldDB" id="A0A090M927"/>
<protein>
    <recommendedName>
        <fullName evidence="11">Sodium/hydrogen exchanger</fullName>
    </recommendedName>
</protein>
<keyword evidence="11" id="KW-0050">Antiport</keyword>
<dbReference type="KEGG" id="ota:OT_ostta08g04100"/>
<comment type="catalytic activity">
    <reaction evidence="9">
        <text>Na(+)(in) + H(+)(out) = Na(+)(out) + H(+)(in)</text>
        <dbReference type="Rhea" id="RHEA:29419"/>
        <dbReference type="ChEBI" id="CHEBI:15378"/>
        <dbReference type="ChEBI" id="CHEBI:29101"/>
    </reaction>
</comment>
<feature type="transmembrane region" description="Helical" evidence="13">
    <location>
        <begin position="41"/>
        <end position="58"/>
    </location>
</feature>
<comment type="subcellular location">
    <subcellularLocation>
        <location evidence="1">Membrane</location>
        <topology evidence="1">Multi-pass membrane protein</topology>
    </subcellularLocation>
</comment>
<evidence type="ECO:0000256" key="10">
    <source>
        <dbReference type="ARBA" id="ARBA00047912"/>
    </source>
</evidence>
<feature type="transmembrane region" description="Helical" evidence="13">
    <location>
        <begin position="107"/>
        <end position="129"/>
    </location>
</feature>
<dbReference type="GO" id="GO:0015385">
    <property type="term" value="F:sodium:proton antiporter activity"/>
    <property type="evidence" value="ECO:0007669"/>
    <property type="project" value="InterPro"/>
</dbReference>
<evidence type="ECO:0000313" key="16">
    <source>
        <dbReference type="Proteomes" id="UP000009170"/>
    </source>
</evidence>
<evidence type="ECO:0000256" key="6">
    <source>
        <dbReference type="ARBA" id="ARBA00023065"/>
    </source>
</evidence>
<feature type="transmembrane region" description="Helical" evidence="13">
    <location>
        <begin position="252"/>
        <end position="274"/>
    </location>
</feature>
<keyword evidence="4 13" id="KW-1133">Transmembrane helix</keyword>
<sequence length="578" mass="62253">MAPSGSPAAEAGGAYSALVPTLLIMACVVVSYLIQRYNVRAVQPSGAALIIGVLAGTLARASTERDADVEVFQFSPQAFFYGLLPIIIYSAGLNLKRRDFFADFFTIALFAFVGTVISSFVFGLFTFLFVEIGVISRHHLGSNPLLECLLYGTLISSTDPVATLSIFADVSAPPLLYNLVFGESVLNDAVAVVLFRTLAAFYDKDFTSKTFGTVIGQFIMVSIGSLLIGILIALGTALLLKTLGLAKAPPNVAASYNGTAYTFALLLISGYFSYVLAENVGMSGIMSIFFTGIGNAHYSYHNVGSEAQIAVFKSFEAAAFLSETFVFAYLGMQVATFKHLWDFGILLTGIPLALLARAVNIFPLSMLANTMRETPIPPNIQIMHAACGLRGAVAYALAVNMPSTREGDRGSRAIETGTLMICLVTTLVFGSMTLPLMKRLDLHDPNDREGMLSQAMSSTAQDGLGFIIPSPRARAVRARAIAEGHPVWYIALAFRIKARLFEWWEDFETNVMKPTFGGAPSHSTDATWQPVSTGDGARSSGEHTREEFRDVELTPVNEEGKEADTLRPDGPKSDEPGP</sequence>
<dbReference type="Proteomes" id="UP000009170">
    <property type="component" value="Unassembled WGS sequence"/>
</dbReference>
<keyword evidence="3 11" id="KW-0812">Transmembrane</keyword>
<dbReference type="NCBIfam" id="TIGR00840">
    <property type="entry name" value="b_cpa1"/>
    <property type="match status" value="1"/>
</dbReference>
<keyword evidence="16" id="KW-1185">Reference proteome</keyword>
<keyword evidence="8 11" id="KW-0739">Sodium transport</keyword>
<dbReference type="Gene3D" id="6.10.140.1330">
    <property type="match status" value="1"/>
</dbReference>
<feature type="transmembrane region" description="Helical" evidence="13">
    <location>
        <begin position="175"/>
        <end position="195"/>
    </location>
</feature>
<proteinExistence type="inferred from homology"/>
<evidence type="ECO:0000256" key="12">
    <source>
        <dbReference type="SAM" id="MobiDB-lite"/>
    </source>
</evidence>
<dbReference type="STRING" id="70448.A0A090M927"/>
<feature type="domain" description="Cation/H+ exchanger transmembrane" evidence="14">
    <location>
        <begin position="32"/>
        <end position="438"/>
    </location>
</feature>
<feature type="transmembrane region" description="Helical" evidence="13">
    <location>
        <begin position="12"/>
        <end position="34"/>
    </location>
</feature>
<dbReference type="GO" id="GO:0005886">
    <property type="term" value="C:plasma membrane"/>
    <property type="evidence" value="ECO:0007669"/>
    <property type="project" value="TreeGrafter"/>
</dbReference>
<dbReference type="InParanoid" id="A0A090M927"/>
<evidence type="ECO:0000256" key="2">
    <source>
        <dbReference type="ARBA" id="ARBA00022448"/>
    </source>
</evidence>
<evidence type="ECO:0000256" key="1">
    <source>
        <dbReference type="ARBA" id="ARBA00004141"/>
    </source>
</evidence>
<dbReference type="InterPro" id="IPR004709">
    <property type="entry name" value="NaH_exchanger"/>
</dbReference>
<dbReference type="InterPro" id="IPR006153">
    <property type="entry name" value="Cation/H_exchanger_TM"/>
</dbReference>
<gene>
    <name evidence="15" type="ORF">OT_ostta08g04100</name>
</gene>
<organism evidence="15 16">
    <name type="scientific">Ostreococcus tauri</name>
    <name type="common">Marine green alga</name>
    <dbReference type="NCBI Taxonomy" id="70448"/>
    <lineage>
        <taxon>Eukaryota</taxon>
        <taxon>Viridiplantae</taxon>
        <taxon>Chlorophyta</taxon>
        <taxon>Mamiellophyceae</taxon>
        <taxon>Mamiellales</taxon>
        <taxon>Bathycoccaceae</taxon>
        <taxon>Ostreococcus</taxon>
    </lineage>
</organism>
<dbReference type="GO" id="GO:0015386">
    <property type="term" value="F:potassium:proton antiporter activity"/>
    <property type="evidence" value="ECO:0007669"/>
    <property type="project" value="TreeGrafter"/>
</dbReference>
<feature type="region of interest" description="Disordered" evidence="12">
    <location>
        <begin position="518"/>
        <end position="578"/>
    </location>
</feature>
<feature type="transmembrane region" description="Helical" evidence="13">
    <location>
        <begin position="78"/>
        <end position="95"/>
    </location>
</feature>
<comment type="similarity">
    <text evidence="11">Belongs to the monovalent cation:proton antiporter 1 (CPA1) transporter (TC 2.A.36) family.</text>
</comment>
<feature type="transmembrane region" description="Helical" evidence="13">
    <location>
        <begin position="310"/>
        <end position="331"/>
    </location>
</feature>
<comment type="catalytic activity">
    <reaction evidence="10">
        <text>K(+)(in) + H(+)(out) = K(+)(out) + H(+)(in)</text>
        <dbReference type="Rhea" id="RHEA:29467"/>
        <dbReference type="ChEBI" id="CHEBI:15378"/>
        <dbReference type="ChEBI" id="CHEBI:29103"/>
    </reaction>
</comment>
<feature type="transmembrane region" description="Helical" evidence="13">
    <location>
        <begin position="343"/>
        <end position="368"/>
    </location>
</feature>
<comment type="caution">
    <text evidence="15">The sequence shown here is derived from an EMBL/GenBank/DDBJ whole genome shotgun (WGS) entry which is preliminary data.</text>
</comment>
<evidence type="ECO:0000313" key="15">
    <source>
        <dbReference type="EMBL" id="CEG01624.1"/>
    </source>
</evidence>
<dbReference type="Pfam" id="PF00999">
    <property type="entry name" value="Na_H_Exchanger"/>
    <property type="match status" value="1"/>
</dbReference>
<dbReference type="EMBL" id="CAID01000008">
    <property type="protein sequence ID" value="CEG01624.1"/>
    <property type="molecule type" value="Genomic_DNA"/>
</dbReference>
<dbReference type="GO" id="GO:0098719">
    <property type="term" value="P:sodium ion import across plasma membrane"/>
    <property type="evidence" value="ECO:0007669"/>
    <property type="project" value="TreeGrafter"/>
</dbReference>
<dbReference type="PANTHER" id="PTHR10110:SF187">
    <property type="entry name" value="SODIUM_HYDROGEN EXCHANGER"/>
    <property type="match status" value="1"/>
</dbReference>
<dbReference type="PANTHER" id="PTHR10110">
    <property type="entry name" value="SODIUM/HYDROGEN EXCHANGER"/>
    <property type="match status" value="1"/>
</dbReference>
<evidence type="ECO:0000256" key="9">
    <source>
        <dbReference type="ARBA" id="ARBA00047524"/>
    </source>
</evidence>
<feature type="transmembrane region" description="Helical" evidence="13">
    <location>
        <begin position="418"/>
        <end position="437"/>
    </location>
</feature>
<evidence type="ECO:0000256" key="5">
    <source>
        <dbReference type="ARBA" id="ARBA00023053"/>
    </source>
</evidence>
<accession>A0A090M927</accession>
<keyword evidence="2 11" id="KW-0813">Transport</keyword>
<evidence type="ECO:0000256" key="8">
    <source>
        <dbReference type="ARBA" id="ARBA00023201"/>
    </source>
</evidence>
<evidence type="ECO:0000256" key="7">
    <source>
        <dbReference type="ARBA" id="ARBA00023136"/>
    </source>
</evidence>
<evidence type="ECO:0000256" key="13">
    <source>
        <dbReference type="SAM" id="Phobius"/>
    </source>
</evidence>
<evidence type="ECO:0000259" key="14">
    <source>
        <dbReference type="Pfam" id="PF00999"/>
    </source>
</evidence>
<dbReference type="GO" id="GO:0051453">
    <property type="term" value="P:regulation of intracellular pH"/>
    <property type="evidence" value="ECO:0007669"/>
    <property type="project" value="TreeGrafter"/>
</dbReference>
<dbReference type="RefSeq" id="XP_022841069.1">
    <property type="nucleotide sequence ID" value="XM_022983677.1"/>
</dbReference>